<keyword evidence="3" id="KW-1185">Reference proteome</keyword>
<dbReference type="EMBL" id="CP090166">
    <property type="protein sequence ID" value="UJO16798.1"/>
    <property type="molecule type" value="Genomic_DNA"/>
</dbReference>
<sequence length="180" mass="19742">MYVNGMISKHCPMAPSESQLDYLAERGLYCVAAPYLLKLRLDPQQVVPASWEMDDEFELTSNGGSNYGGPDSDSTEEVDDAHMSPTRSLVDGHDPDIVINEDNVNEDAFNPVKDQAAAAIRGKERSNAERISSSGKAVSEQPAFRRLDGGDCRVGILDHGEDGEDEVHERLQEYVNDASL</sequence>
<proteinExistence type="predicted"/>
<accession>A0A9Q8P872</accession>
<evidence type="ECO:0000313" key="2">
    <source>
        <dbReference type="EMBL" id="UJO16798.1"/>
    </source>
</evidence>
<evidence type="ECO:0000256" key="1">
    <source>
        <dbReference type="SAM" id="MobiDB-lite"/>
    </source>
</evidence>
<feature type="region of interest" description="Disordered" evidence="1">
    <location>
        <begin position="57"/>
        <end position="95"/>
    </location>
</feature>
<feature type="region of interest" description="Disordered" evidence="1">
    <location>
        <begin position="121"/>
        <end position="167"/>
    </location>
</feature>
<dbReference type="RefSeq" id="XP_047761164.1">
    <property type="nucleotide sequence ID" value="XM_047904320.1"/>
</dbReference>
<dbReference type="GeneID" id="71985050"/>
<dbReference type="AlphaFoldDB" id="A0A9Q8P872"/>
<name>A0A9Q8P872_PASFU</name>
<feature type="compositionally biased region" description="Basic and acidic residues" evidence="1">
    <location>
        <begin position="143"/>
        <end position="160"/>
    </location>
</feature>
<gene>
    <name evidence="2" type="ORF">CLAFUR5_05172</name>
</gene>
<dbReference type="Proteomes" id="UP000756132">
    <property type="component" value="Chromosome 4"/>
</dbReference>
<evidence type="ECO:0000313" key="3">
    <source>
        <dbReference type="Proteomes" id="UP000756132"/>
    </source>
</evidence>
<dbReference type="KEGG" id="ffu:CLAFUR5_05172"/>
<organism evidence="2 3">
    <name type="scientific">Passalora fulva</name>
    <name type="common">Tomato leaf mold</name>
    <name type="synonym">Cladosporium fulvum</name>
    <dbReference type="NCBI Taxonomy" id="5499"/>
    <lineage>
        <taxon>Eukaryota</taxon>
        <taxon>Fungi</taxon>
        <taxon>Dikarya</taxon>
        <taxon>Ascomycota</taxon>
        <taxon>Pezizomycotina</taxon>
        <taxon>Dothideomycetes</taxon>
        <taxon>Dothideomycetidae</taxon>
        <taxon>Mycosphaerellales</taxon>
        <taxon>Mycosphaerellaceae</taxon>
        <taxon>Fulvia</taxon>
    </lineage>
</organism>
<reference evidence="2" key="2">
    <citation type="journal article" date="2022" name="Microb. Genom.">
        <title>A chromosome-scale genome assembly of the tomato pathogen Cladosporium fulvum reveals a compartmentalized genome architecture and the presence of a dispensable chromosome.</title>
        <authorList>
            <person name="Zaccaron A.Z."/>
            <person name="Chen L.H."/>
            <person name="Samaras A."/>
            <person name="Stergiopoulos I."/>
        </authorList>
    </citation>
    <scope>NUCLEOTIDE SEQUENCE</scope>
    <source>
        <strain evidence="2">Race5_Kim</strain>
    </source>
</reference>
<reference evidence="2" key="1">
    <citation type="submission" date="2021-12" db="EMBL/GenBank/DDBJ databases">
        <authorList>
            <person name="Zaccaron A."/>
            <person name="Stergiopoulos I."/>
        </authorList>
    </citation>
    <scope>NUCLEOTIDE SEQUENCE</scope>
    <source>
        <strain evidence="2">Race5_Kim</strain>
    </source>
</reference>
<protein>
    <submittedName>
        <fullName evidence="2">Uncharacterized protein</fullName>
    </submittedName>
</protein>